<sequence length="483" mass="53077">MFTNEAPGLIAISYTLFALQHRRHYPRISPDRKMASSPPDSPLSSLASDDESEVVSTPNRSSRPSIDTTDTLLPPSKRRRTGGGFATFSANERAPSSVLEHESDLDISDDTEGSAPGSPSHDEYAMRADNVTTCQWEGCPVGDLGNSDDLIKHVQAEHISPKRARYTCEWGDCARKGTNHPSGYALKAHMRSHTKEKPFFCALPECDRSFTRSDALAKHMRTVHEPEPPRGGSTTTNANPIDPSTGQPKKGPKLRLLNGSGKKEAAARPADPNDPDYDPSPVADNIQYIPAHHPITGQPGFMITYPPDIHFSQFESEIPANQLMRLLRRQLHWAQQESEDLRLECEKLEQIRRGEWVKKEVLLEGALEGELADAKSRGLIKDGLAEDMEKDLETAKGLKWSGTPWWKREGANGVRRLAGGREALAEADGDAMSDDEDVDEELVKREKRANELVEKGPAGTDANSRAEDDDMMAVGALMGLSAG</sequence>
<comment type="caution">
    <text evidence="1">The sequence shown here is derived from an EMBL/GenBank/DDBJ whole genome shotgun (WGS) entry which is preliminary data.</text>
</comment>
<accession>A0ACC3S5E0</accession>
<reference evidence="1" key="1">
    <citation type="submission" date="2024-02" db="EMBL/GenBank/DDBJ databases">
        <title>Metagenome Assembled Genome of Zalaria obscura JY119.</title>
        <authorList>
            <person name="Vighnesh L."/>
            <person name="Jagadeeshwari U."/>
            <person name="Venkata Ramana C."/>
            <person name="Sasikala C."/>
        </authorList>
    </citation>
    <scope>NUCLEOTIDE SEQUENCE</scope>
    <source>
        <strain evidence="1">JY119</strain>
    </source>
</reference>
<protein>
    <submittedName>
        <fullName evidence="1">Uncharacterized protein</fullName>
    </submittedName>
</protein>
<evidence type="ECO:0000313" key="2">
    <source>
        <dbReference type="Proteomes" id="UP001320706"/>
    </source>
</evidence>
<organism evidence="1 2">
    <name type="scientific">Zalaria obscura</name>
    <dbReference type="NCBI Taxonomy" id="2024903"/>
    <lineage>
        <taxon>Eukaryota</taxon>
        <taxon>Fungi</taxon>
        <taxon>Dikarya</taxon>
        <taxon>Ascomycota</taxon>
        <taxon>Pezizomycotina</taxon>
        <taxon>Dothideomycetes</taxon>
        <taxon>Dothideomycetidae</taxon>
        <taxon>Dothideales</taxon>
        <taxon>Zalariaceae</taxon>
        <taxon>Zalaria</taxon>
    </lineage>
</organism>
<dbReference type="EMBL" id="JAMKPW020000041">
    <property type="protein sequence ID" value="KAK8196626.1"/>
    <property type="molecule type" value="Genomic_DNA"/>
</dbReference>
<name>A0ACC3S5E0_9PEZI</name>
<proteinExistence type="predicted"/>
<keyword evidence="2" id="KW-1185">Reference proteome</keyword>
<gene>
    <name evidence="1" type="ORF">M8818_006791</name>
</gene>
<evidence type="ECO:0000313" key="1">
    <source>
        <dbReference type="EMBL" id="KAK8196626.1"/>
    </source>
</evidence>
<dbReference type="Proteomes" id="UP001320706">
    <property type="component" value="Unassembled WGS sequence"/>
</dbReference>